<dbReference type="GO" id="GO:0047134">
    <property type="term" value="F:protein-disulfide reductase [NAD(P)H] activity"/>
    <property type="evidence" value="ECO:0007669"/>
    <property type="project" value="TreeGrafter"/>
</dbReference>
<keyword evidence="4 12" id="KW-0963">Cytoplasm</keyword>
<protein>
    <recommendedName>
        <fullName evidence="12">Transcriptional regulator WhiB</fullName>
    </recommendedName>
</protein>
<proteinExistence type="inferred from homology"/>
<evidence type="ECO:0000256" key="11">
    <source>
        <dbReference type="ARBA" id="ARBA00023163"/>
    </source>
</evidence>
<organism evidence="14 15">
    <name type="scientific">Aeromicrobium erythreum</name>
    <dbReference type="NCBI Taxonomy" id="2041"/>
    <lineage>
        <taxon>Bacteria</taxon>
        <taxon>Bacillati</taxon>
        <taxon>Actinomycetota</taxon>
        <taxon>Actinomycetes</taxon>
        <taxon>Propionibacteriales</taxon>
        <taxon>Nocardioidaceae</taxon>
        <taxon>Aeromicrobium</taxon>
    </lineage>
</organism>
<dbReference type="GO" id="GO:0045454">
    <property type="term" value="P:cell redox homeostasis"/>
    <property type="evidence" value="ECO:0007669"/>
    <property type="project" value="TreeGrafter"/>
</dbReference>
<keyword evidence="3 12" id="KW-0004">4Fe-4S</keyword>
<dbReference type="EMBL" id="CP011502">
    <property type="protein sequence ID" value="ALX03594.1"/>
    <property type="molecule type" value="Genomic_DNA"/>
</dbReference>
<dbReference type="PROSITE" id="PS51674">
    <property type="entry name" value="4FE4S_WBL"/>
    <property type="match status" value="1"/>
</dbReference>
<feature type="domain" description="4Fe-4S Wbl-type" evidence="13">
    <location>
        <begin position="22"/>
        <end position="86"/>
    </location>
</feature>
<sequence>MANLKNLPLPLQEVYEWQYQGACQGLESARFFSPDAERGSRRRDRESAAKAICATCPVINECREHALAAREPYGVWGGLTEHERTEILAQSQRDIAS</sequence>
<dbReference type="RefSeq" id="WP_067854091.1">
    <property type="nucleotide sequence ID" value="NZ_CP011502.1"/>
</dbReference>
<evidence type="ECO:0000256" key="8">
    <source>
        <dbReference type="ARBA" id="ARBA00023015"/>
    </source>
</evidence>
<evidence type="ECO:0000256" key="2">
    <source>
        <dbReference type="ARBA" id="ARBA00006597"/>
    </source>
</evidence>
<comment type="PTM">
    <text evidence="12">The Fe-S cluster can be nitrosylated by nitric oxide (NO).</text>
</comment>
<reference evidence="14 15" key="1">
    <citation type="journal article" date="1991" name="Int. J. Syst. Bacteriol.">
        <title>Description of the erythromycin-producing bacterium Arthrobacter sp. strain NRRL B-3381 as Aeromicrobium erythreum gen. nov., sp. nov.</title>
        <authorList>
            <person name="Miller E.S."/>
            <person name="Woese C.R."/>
            <person name="Brenner S."/>
        </authorList>
    </citation>
    <scope>NUCLEOTIDE SEQUENCE [LARGE SCALE GENOMIC DNA]</scope>
    <source>
        <strain evidence="14 15">AR18</strain>
    </source>
</reference>
<dbReference type="PATRIC" id="fig|2041.4.peg.471"/>
<evidence type="ECO:0000313" key="14">
    <source>
        <dbReference type="EMBL" id="ALX03594.1"/>
    </source>
</evidence>
<dbReference type="GO" id="GO:0035731">
    <property type="term" value="F:dinitrosyl-iron complex binding"/>
    <property type="evidence" value="ECO:0007669"/>
    <property type="project" value="UniProtKB-UniRule"/>
</dbReference>
<keyword evidence="11 12" id="KW-0804">Transcription</keyword>
<dbReference type="Proteomes" id="UP000067689">
    <property type="component" value="Chromosome"/>
</dbReference>
<dbReference type="InterPro" id="IPR003482">
    <property type="entry name" value="Whib"/>
</dbReference>
<evidence type="ECO:0000259" key="13">
    <source>
        <dbReference type="PROSITE" id="PS51674"/>
    </source>
</evidence>
<evidence type="ECO:0000256" key="12">
    <source>
        <dbReference type="HAMAP-Rule" id="MF_01479"/>
    </source>
</evidence>
<dbReference type="GO" id="GO:0046872">
    <property type="term" value="F:metal ion binding"/>
    <property type="evidence" value="ECO:0007669"/>
    <property type="project" value="UniProtKB-KW"/>
</dbReference>
<evidence type="ECO:0000256" key="7">
    <source>
        <dbReference type="ARBA" id="ARBA00023014"/>
    </source>
</evidence>
<dbReference type="Pfam" id="PF02467">
    <property type="entry name" value="Whib"/>
    <property type="match status" value="1"/>
</dbReference>
<evidence type="ECO:0000256" key="6">
    <source>
        <dbReference type="ARBA" id="ARBA00023004"/>
    </source>
</evidence>
<keyword evidence="10 12" id="KW-1015">Disulfide bond</keyword>
<comment type="similarity">
    <text evidence="2 12">Belongs to the WhiB family.</text>
</comment>
<keyword evidence="7 12" id="KW-0411">Iron-sulfur</keyword>
<feature type="binding site" evidence="12">
    <location>
        <position position="62"/>
    </location>
    <ligand>
        <name>[4Fe-4S] cluster</name>
        <dbReference type="ChEBI" id="CHEBI:49883"/>
    </ligand>
</feature>
<keyword evidence="15" id="KW-1185">Reference proteome</keyword>
<feature type="binding site" evidence="12">
    <location>
        <position position="56"/>
    </location>
    <ligand>
        <name>[4Fe-4S] cluster</name>
        <dbReference type="ChEBI" id="CHEBI:49883"/>
    </ligand>
</feature>
<dbReference type="GO" id="GO:0051539">
    <property type="term" value="F:4 iron, 4 sulfur cluster binding"/>
    <property type="evidence" value="ECO:0007669"/>
    <property type="project" value="UniProtKB-UniRule"/>
</dbReference>
<dbReference type="GO" id="GO:0005737">
    <property type="term" value="C:cytoplasm"/>
    <property type="evidence" value="ECO:0007669"/>
    <property type="project" value="UniProtKB-SubCell"/>
</dbReference>
<evidence type="ECO:0000313" key="15">
    <source>
        <dbReference type="Proteomes" id="UP000067689"/>
    </source>
</evidence>
<evidence type="ECO:0000256" key="4">
    <source>
        <dbReference type="ARBA" id="ARBA00022490"/>
    </source>
</evidence>
<gene>
    <name evidence="12" type="primary">whiB</name>
    <name evidence="14" type="ORF">AERYTH_02225</name>
</gene>
<evidence type="ECO:0000256" key="5">
    <source>
        <dbReference type="ARBA" id="ARBA00022723"/>
    </source>
</evidence>
<comment type="PTM">
    <text evidence="12">Upon Fe-S cluster removal intramolecular disulfide bonds are formed.</text>
</comment>
<keyword evidence="5 12" id="KW-0479">Metal-binding</keyword>
<dbReference type="HAMAP" id="MF_01479">
    <property type="entry name" value="WhiB"/>
    <property type="match status" value="1"/>
</dbReference>
<dbReference type="STRING" id="2041.AERYTH_02225"/>
<comment type="cofactor">
    <cofactor evidence="12">
        <name>[4Fe-4S] cluster</name>
        <dbReference type="ChEBI" id="CHEBI:49883"/>
    </cofactor>
    <text evidence="12">Binds 1 [4Fe-4S] cluster per subunit. Following nitrosylation of the [4Fe-4S] cluster binds 1 [4Fe-8(NO)] cluster per subunit.</text>
</comment>
<keyword evidence="9 12" id="KW-0238">DNA-binding</keyword>
<feature type="binding site" evidence="12">
    <location>
        <position position="23"/>
    </location>
    <ligand>
        <name>[4Fe-4S] cluster</name>
        <dbReference type="ChEBI" id="CHEBI:49883"/>
    </ligand>
</feature>
<feature type="binding site" evidence="12">
    <location>
        <position position="53"/>
    </location>
    <ligand>
        <name>[4Fe-4S] cluster</name>
        <dbReference type="ChEBI" id="CHEBI:49883"/>
    </ligand>
</feature>
<evidence type="ECO:0000256" key="3">
    <source>
        <dbReference type="ARBA" id="ARBA00022485"/>
    </source>
</evidence>
<dbReference type="InterPro" id="IPR034768">
    <property type="entry name" value="4FE4S_WBL"/>
</dbReference>
<evidence type="ECO:0000256" key="1">
    <source>
        <dbReference type="ARBA" id="ARBA00004496"/>
    </source>
</evidence>
<dbReference type="AlphaFoldDB" id="A0A0U3SYF7"/>
<dbReference type="KEGG" id="aer:AERYTH_02225"/>
<name>A0A0U3SYF7_9ACTN</name>
<dbReference type="OrthoDB" id="4954884at2"/>
<keyword evidence="6 12" id="KW-0408">Iron</keyword>
<comment type="function">
    <text evidence="12">Acts as a transcriptional regulator. Probably redox-responsive. The apo- but not holo-form probably binds DNA.</text>
</comment>
<accession>A0A0U3SYF7</accession>
<comment type="subcellular location">
    <subcellularLocation>
        <location evidence="1 12">Cytoplasm</location>
    </subcellularLocation>
</comment>
<dbReference type="GO" id="GO:0003677">
    <property type="term" value="F:DNA binding"/>
    <property type="evidence" value="ECO:0007669"/>
    <property type="project" value="UniProtKB-UniRule"/>
</dbReference>
<evidence type="ECO:0000256" key="10">
    <source>
        <dbReference type="ARBA" id="ARBA00023157"/>
    </source>
</evidence>
<dbReference type="GO" id="GO:0045892">
    <property type="term" value="P:negative regulation of DNA-templated transcription"/>
    <property type="evidence" value="ECO:0007669"/>
    <property type="project" value="TreeGrafter"/>
</dbReference>
<dbReference type="PANTHER" id="PTHR38839">
    <property type="entry name" value="TRANSCRIPTIONAL REGULATOR WHID-RELATED"/>
    <property type="match status" value="1"/>
</dbReference>
<dbReference type="PANTHER" id="PTHR38839:SF5">
    <property type="entry name" value="TRANSCRIPTIONAL REGULATOR WHID"/>
    <property type="match status" value="1"/>
</dbReference>
<evidence type="ECO:0000256" key="9">
    <source>
        <dbReference type="ARBA" id="ARBA00023125"/>
    </source>
</evidence>
<keyword evidence="8 12" id="KW-0805">Transcription regulation</keyword>